<dbReference type="CDD" id="cd06170">
    <property type="entry name" value="LuxR_C_like"/>
    <property type="match status" value="1"/>
</dbReference>
<dbReference type="AlphaFoldDB" id="A0ABD7V1H9"/>
<comment type="caution">
    <text evidence="5">The sequence shown here is derived from an EMBL/GenBank/DDBJ whole genome shotgun (WGS) entry which is preliminary data.</text>
</comment>
<accession>A0ABD7V1H9</accession>
<sequence length="384" mass="41831">MVSSLTTERVRRDVEVVAHAGLGLDEFFAETVESLRRAVPVDAACVATFDAKTQMLTSARKYGDLLGQDERDPDFGLLEYGGCEPSSYRELASRKCDAVGMNLLTRGQVKRSERMSQLMIPEYCFHDEARLSIRDGDRLWAGIAMFRSGAGCRPFDEDEIGFLASLSRTLAHGVRIGLLSSVVTEPVVTEPGTSVMHGPAVLIIDRDNEIVQMSAGSEERIDDLAAGPNSASAVNPVFGLIGAARRYGAGETDVPPRLRVRGKSGMWLVINASPLSSADGRVGEVVVTIEEARPPEIIPLVVEAFGLTARERDVTQMVLQNVATKDIAAALHVSAYTVQDHLKSIFDKAGVRSRRELIARVYFDQYANRLGDTLTPSGWFASEE</sequence>
<dbReference type="SUPFAM" id="SSF46894">
    <property type="entry name" value="C-terminal effector domain of the bipartite response regulators"/>
    <property type="match status" value="1"/>
</dbReference>
<reference evidence="5 6" key="1">
    <citation type="submission" date="2019-02" db="EMBL/GenBank/DDBJ databases">
        <authorList>
            <consortium name="Pathogen Informatics"/>
        </authorList>
    </citation>
    <scope>NUCLEOTIDE SEQUENCE [LARGE SCALE GENOMIC DNA]</scope>
    <source>
        <strain evidence="5 6">3012STDY6756503</strain>
    </source>
</reference>
<dbReference type="SUPFAM" id="SSF55781">
    <property type="entry name" value="GAF domain-like"/>
    <property type="match status" value="1"/>
</dbReference>
<name>A0ABD7V1H9_9ACTN</name>
<dbReference type="Pfam" id="PF00196">
    <property type="entry name" value="GerE"/>
    <property type="match status" value="1"/>
</dbReference>
<keyword evidence="3" id="KW-0804">Transcription</keyword>
<evidence type="ECO:0000256" key="2">
    <source>
        <dbReference type="ARBA" id="ARBA00023125"/>
    </source>
</evidence>
<dbReference type="GO" id="GO:0003677">
    <property type="term" value="F:DNA binding"/>
    <property type="evidence" value="ECO:0007669"/>
    <property type="project" value="UniProtKB-KW"/>
</dbReference>
<evidence type="ECO:0000313" key="6">
    <source>
        <dbReference type="Proteomes" id="UP000360750"/>
    </source>
</evidence>
<dbReference type="GeneID" id="60749512"/>
<keyword evidence="2" id="KW-0238">DNA-binding</keyword>
<keyword evidence="1" id="KW-0805">Transcription regulation</keyword>
<dbReference type="PRINTS" id="PR00038">
    <property type="entry name" value="HTHLUXR"/>
</dbReference>
<dbReference type="Gene3D" id="1.10.10.10">
    <property type="entry name" value="Winged helix-like DNA-binding domain superfamily/Winged helix DNA-binding domain"/>
    <property type="match status" value="1"/>
</dbReference>
<evidence type="ECO:0000313" key="5">
    <source>
        <dbReference type="EMBL" id="VFA87946.1"/>
    </source>
</evidence>
<dbReference type="PANTHER" id="PTHR44688:SF16">
    <property type="entry name" value="DNA-BINDING TRANSCRIPTIONAL ACTIVATOR DEVR_DOSR"/>
    <property type="match status" value="1"/>
</dbReference>
<dbReference type="InterPro" id="IPR000792">
    <property type="entry name" value="Tscrpt_reg_LuxR_C"/>
</dbReference>
<proteinExistence type="predicted"/>
<dbReference type="Gene3D" id="3.30.450.40">
    <property type="match status" value="1"/>
</dbReference>
<dbReference type="InterPro" id="IPR016032">
    <property type="entry name" value="Sig_transdc_resp-reg_C-effctor"/>
</dbReference>
<organism evidence="5 6">
    <name type="scientific">Gordonia paraffinivorans</name>
    <dbReference type="NCBI Taxonomy" id="175628"/>
    <lineage>
        <taxon>Bacteria</taxon>
        <taxon>Bacillati</taxon>
        <taxon>Actinomycetota</taxon>
        <taxon>Actinomycetes</taxon>
        <taxon>Mycobacteriales</taxon>
        <taxon>Gordoniaceae</taxon>
        <taxon>Gordonia</taxon>
    </lineage>
</organism>
<dbReference type="RefSeq" id="WP_131733878.1">
    <property type="nucleotide sequence ID" value="NZ_CAACYD010000006.1"/>
</dbReference>
<evidence type="ECO:0000259" key="4">
    <source>
        <dbReference type="PROSITE" id="PS50043"/>
    </source>
</evidence>
<evidence type="ECO:0000256" key="3">
    <source>
        <dbReference type="ARBA" id="ARBA00023163"/>
    </source>
</evidence>
<feature type="domain" description="HTH luxR-type" evidence="4">
    <location>
        <begin position="300"/>
        <end position="371"/>
    </location>
</feature>
<dbReference type="SMART" id="SM00421">
    <property type="entry name" value="HTH_LUXR"/>
    <property type="match status" value="1"/>
</dbReference>
<gene>
    <name evidence="5" type="primary">gerE</name>
    <name evidence="5" type="ORF">NCTC8139_01488</name>
</gene>
<dbReference type="InterPro" id="IPR036388">
    <property type="entry name" value="WH-like_DNA-bd_sf"/>
</dbReference>
<protein>
    <submittedName>
        <fullName evidence="5">Spore germination protein gerE</fullName>
    </submittedName>
</protein>
<dbReference type="EMBL" id="CAACYD010000006">
    <property type="protein sequence ID" value="VFA87946.1"/>
    <property type="molecule type" value="Genomic_DNA"/>
</dbReference>
<evidence type="ECO:0000256" key="1">
    <source>
        <dbReference type="ARBA" id="ARBA00023015"/>
    </source>
</evidence>
<dbReference type="PROSITE" id="PS50043">
    <property type="entry name" value="HTH_LUXR_2"/>
    <property type="match status" value="1"/>
</dbReference>
<dbReference type="InterPro" id="IPR029016">
    <property type="entry name" value="GAF-like_dom_sf"/>
</dbReference>
<dbReference type="Proteomes" id="UP000360750">
    <property type="component" value="Unassembled WGS sequence"/>
</dbReference>
<dbReference type="PANTHER" id="PTHR44688">
    <property type="entry name" value="DNA-BINDING TRANSCRIPTIONAL ACTIVATOR DEVR_DOSR"/>
    <property type="match status" value="1"/>
</dbReference>